<feature type="chain" id="PRO_5044882427" description="RING-type E3 ubiquitin transferase" evidence="9">
    <location>
        <begin position="18"/>
        <end position="172"/>
    </location>
</feature>
<keyword evidence="8" id="KW-0472">Membrane</keyword>
<feature type="transmembrane region" description="Helical" evidence="8">
    <location>
        <begin position="33"/>
        <end position="53"/>
    </location>
</feature>
<evidence type="ECO:0000313" key="12">
    <source>
        <dbReference type="Proteomes" id="UP001497457"/>
    </source>
</evidence>
<dbReference type="InterPro" id="IPR013083">
    <property type="entry name" value="Znf_RING/FYVE/PHD"/>
</dbReference>
<dbReference type="InterPro" id="IPR053238">
    <property type="entry name" value="RING-H2_zinc_finger"/>
</dbReference>
<dbReference type="PANTHER" id="PTHR14155:SF548">
    <property type="entry name" value="RING-TYPE DOMAIN-CONTAINING PROTEIN"/>
    <property type="match status" value="1"/>
</dbReference>
<feature type="domain" description="RING-type" evidence="10">
    <location>
        <begin position="105"/>
        <end position="147"/>
    </location>
</feature>
<keyword evidence="9" id="KW-0732">Signal</keyword>
<name>A0ABC9E8X1_9POAL</name>
<evidence type="ECO:0000256" key="6">
    <source>
        <dbReference type="ARBA" id="ARBA00024209"/>
    </source>
</evidence>
<dbReference type="SMART" id="SM00184">
    <property type="entry name" value="RING"/>
    <property type="match status" value="1"/>
</dbReference>
<evidence type="ECO:0000256" key="1">
    <source>
        <dbReference type="ARBA" id="ARBA00000900"/>
    </source>
</evidence>
<evidence type="ECO:0000313" key="11">
    <source>
        <dbReference type="EMBL" id="CAL5053171.1"/>
    </source>
</evidence>
<evidence type="ECO:0000256" key="9">
    <source>
        <dbReference type="SAM" id="SignalP"/>
    </source>
</evidence>
<dbReference type="EC" id="2.3.2.27" evidence="2"/>
<feature type="signal peptide" evidence="9">
    <location>
        <begin position="1"/>
        <end position="17"/>
    </location>
</feature>
<evidence type="ECO:0000256" key="8">
    <source>
        <dbReference type="SAM" id="Phobius"/>
    </source>
</evidence>
<organism evidence="11 12">
    <name type="scientific">Urochloa decumbens</name>
    <dbReference type="NCBI Taxonomy" id="240449"/>
    <lineage>
        <taxon>Eukaryota</taxon>
        <taxon>Viridiplantae</taxon>
        <taxon>Streptophyta</taxon>
        <taxon>Embryophyta</taxon>
        <taxon>Tracheophyta</taxon>
        <taxon>Spermatophyta</taxon>
        <taxon>Magnoliopsida</taxon>
        <taxon>Liliopsida</taxon>
        <taxon>Poales</taxon>
        <taxon>Poaceae</taxon>
        <taxon>PACMAD clade</taxon>
        <taxon>Panicoideae</taxon>
        <taxon>Panicodae</taxon>
        <taxon>Paniceae</taxon>
        <taxon>Melinidinae</taxon>
        <taxon>Urochloa</taxon>
    </lineage>
</organism>
<accession>A0ABC9E8X1</accession>
<evidence type="ECO:0000256" key="7">
    <source>
        <dbReference type="PROSITE-ProRule" id="PRU00175"/>
    </source>
</evidence>
<evidence type="ECO:0000256" key="2">
    <source>
        <dbReference type="ARBA" id="ARBA00012483"/>
    </source>
</evidence>
<dbReference type="PANTHER" id="PTHR14155">
    <property type="entry name" value="RING FINGER DOMAIN-CONTAINING"/>
    <property type="match status" value="1"/>
</dbReference>
<dbReference type="PROSITE" id="PS50089">
    <property type="entry name" value="ZF_RING_2"/>
    <property type="match status" value="1"/>
</dbReference>
<dbReference type="EMBL" id="OZ075146">
    <property type="protein sequence ID" value="CAL5053171.1"/>
    <property type="molecule type" value="Genomic_DNA"/>
</dbReference>
<evidence type="ECO:0000256" key="4">
    <source>
        <dbReference type="ARBA" id="ARBA00022771"/>
    </source>
</evidence>
<evidence type="ECO:0000256" key="3">
    <source>
        <dbReference type="ARBA" id="ARBA00022723"/>
    </source>
</evidence>
<sequence>MPLKLVIILLLLLPVCGTCAVLKLAGLPWPTTGAVAAVLLVFVAAIGIFINPLRLRPSRWQQQPAVESTGAPPQEAAVLGLGASAIANLPVHIYKKKSSGVGDECSVCLGEVKPKETVKQLPICAHLFHEGCIDVWLRSHGTCPVCRSPVNAAAAAAVPASVEIVVHTNQAN</sequence>
<evidence type="ECO:0000259" key="10">
    <source>
        <dbReference type="PROSITE" id="PS50089"/>
    </source>
</evidence>
<proteinExistence type="inferred from homology"/>
<reference evidence="11" key="1">
    <citation type="submission" date="2024-10" db="EMBL/GenBank/DDBJ databases">
        <authorList>
            <person name="Ryan C."/>
        </authorList>
    </citation>
    <scope>NUCLEOTIDE SEQUENCE [LARGE SCALE GENOMIC DNA]</scope>
</reference>
<dbReference type="InterPro" id="IPR001841">
    <property type="entry name" value="Znf_RING"/>
</dbReference>
<dbReference type="Gene3D" id="3.30.40.10">
    <property type="entry name" value="Zinc/RING finger domain, C3HC4 (zinc finger)"/>
    <property type="match status" value="1"/>
</dbReference>
<keyword evidence="8" id="KW-0812">Transmembrane</keyword>
<gene>
    <name evidence="11" type="ORF">URODEC1_LOCUS93099</name>
</gene>
<keyword evidence="5" id="KW-0862">Zinc</keyword>
<dbReference type="Proteomes" id="UP001497457">
    <property type="component" value="Chromosome 36b"/>
</dbReference>
<keyword evidence="8" id="KW-1133">Transmembrane helix</keyword>
<comment type="catalytic activity">
    <reaction evidence="1">
        <text>S-ubiquitinyl-[E2 ubiquitin-conjugating enzyme]-L-cysteine + [acceptor protein]-L-lysine = [E2 ubiquitin-conjugating enzyme]-L-cysteine + N(6)-ubiquitinyl-[acceptor protein]-L-lysine.</text>
        <dbReference type="EC" id="2.3.2.27"/>
    </reaction>
</comment>
<dbReference type="SUPFAM" id="SSF57850">
    <property type="entry name" value="RING/U-box"/>
    <property type="match status" value="1"/>
</dbReference>
<protein>
    <recommendedName>
        <fullName evidence="2">RING-type E3 ubiquitin transferase</fullName>
        <ecNumber evidence="2">2.3.2.27</ecNumber>
    </recommendedName>
</protein>
<dbReference type="AlphaFoldDB" id="A0ABC9E8X1"/>
<keyword evidence="4 7" id="KW-0863">Zinc-finger</keyword>
<dbReference type="Pfam" id="PF13639">
    <property type="entry name" value="zf-RING_2"/>
    <property type="match status" value="1"/>
</dbReference>
<dbReference type="CDD" id="cd16461">
    <property type="entry name" value="RING-H2_EL5-like"/>
    <property type="match status" value="1"/>
</dbReference>
<dbReference type="GO" id="GO:0061630">
    <property type="term" value="F:ubiquitin protein ligase activity"/>
    <property type="evidence" value="ECO:0007669"/>
    <property type="project" value="UniProtKB-EC"/>
</dbReference>
<dbReference type="GO" id="GO:0008270">
    <property type="term" value="F:zinc ion binding"/>
    <property type="evidence" value="ECO:0007669"/>
    <property type="project" value="UniProtKB-KW"/>
</dbReference>
<keyword evidence="12" id="KW-1185">Reference proteome</keyword>
<comment type="similarity">
    <text evidence="6">Belongs to the RING-type zinc finger family. ATL subfamily.</text>
</comment>
<keyword evidence="3" id="KW-0479">Metal-binding</keyword>
<evidence type="ECO:0000256" key="5">
    <source>
        <dbReference type="ARBA" id="ARBA00022833"/>
    </source>
</evidence>